<keyword evidence="4" id="KW-1185">Reference proteome</keyword>
<keyword evidence="3" id="KW-0328">Glycosyltransferase</keyword>
<dbReference type="Pfam" id="PF00535">
    <property type="entry name" value="Glycos_transf_2"/>
    <property type="match status" value="1"/>
</dbReference>
<keyword evidence="3" id="KW-0808">Transferase</keyword>
<dbReference type="InterPro" id="IPR050834">
    <property type="entry name" value="Glycosyltransf_2"/>
</dbReference>
<feature type="domain" description="Glycosyltransferase 2-like" evidence="2">
    <location>
        <begin position="19"/>
        <end position="156"/>
    </location>
</feature>
<reference evidence="3 4" key="1">
    <citation type="submission" date="2022-05" db="EMBL/GenBank/DDBJ databases">
        <title>S8-45 Sphingomonas ultraviolaceadurans.</title>
        <authorList>
            <person name="Liu Y."/>
        </authorList>
    </citation>
    <scope>NUCLEOTIDE SEQUENCE [LARGE SCALE GENOMIC DNA]</scope>
    <source>
        <strain evidence="3 4">S8-45</strain>
    </source>
</reference>
<dbReference type="GO" id="GO:0016757">
    <property type="term" value="F:glycosyltransferase activity"/>
    <property type="evidence" value="ECO:0007669"/>
    <property type="project" value="UniProtKB-KW"/>
</dbReference>
<proteinExistence type="predicted"/>
<dbReference type="PANTHER" id="PTHR43685">
    <property type="entry name" value="GLYCOSYLTRANSFERASE"/>
    <property type="match status" value="1"/>
</dbReference>
<evidence type="ECO:0000256" key="1">
    <source>
        <dbReference type="SAM" id="MobiDB-lite"/>
    </source>
</evidence>
<dbReference type="Gene3D" id="3.90.550.10">
    <property type="entry name" value="Spore Coat Polysaccharide Biosynthesis Protein SpsA, Chain A"/>
    <property type="match status" value="1"/>
</dbReference>
<name>A0ABY5N2J2_9SPHN</name>
<dbReference type="CDD" id="cd00761">
    <property type="entry name" value="Glyco_tranf_GTA_type"/>
    <property type="match status" value="1"/>
</dbReference>
<accession>A0ABY5N2J2</accession>
<protein>
    <submittedName>
        <fullName evidence="3">Glycosyltransferase</fullName>
        <ecNumber evidence="3">2.4.-.-</ecNumber>
    </submittedName>
</protein>
<dbReference type="SUPFAM" id="SSF53448">
    <property type="entry name" value="Nucleotide-diphospho-sugar transferases"/>
    <property type="match status" value="1"/>
</dbReference>
<dbReference type="InterPro" id="IPR029044">
    <property type="entry name" value="Nucleotide-diphossugar_trans"/>
</dbReference>
<organism evidence="3 4">
    <name type="scientific">Sphingomonas glaciei</name>
    <dbReference type="NCBI Taxonomy" id="2938948"/>
    <lineage>
        <taxon>Bacteria</taxon>
        <taxon>Pseudomonadati</taxon>
        <taxon>Pseudomonadota</taxon>
        <taxon>Alphaproteobacteria</taxon>
        <taxon>Sphingomonadales</taxon>
        <taxon>Sphingomonadaceae</taxon>
        <taxon>Sphingomonas</taxon>
    </lineage>
</organism>
<dbReference type="EC" id="2.4.-.-" evidence="3"/>
<dbReference type="EMBL" id="CP097253">
    <property type="protein sequence ID" value="UUR09498.1"/>
    <property type="molecule type" value="Genomic_DNA"/>
</dbReference>
<evidence type="ECO:0000259" key="2">
    <source>
        <dbReference type="Pfam" id="PF00535"/>
    </source>
</evidence>
<evidence type="ECO:0000313" key="4">
    <source>
        <dbReference type="Proteomes" id="UP000831921"/>
    </source>
</evidence>
<feature type="region of interest" description="Disordered" evidence="1">
    <location>
        <begin position="71"/>
        <end position="91"/>
    </location>
</feature>
<dbReference type="SUPFAM" id="SSF53756">
    <property type="entry name" value="UDP-Glycosyltransferase/glycogen phosphorylase"/>
    <property type="match status" value="1"/>
</dbReference>
<sequence>MSLIKAGATKPATRFKVCVVTRTKDRPVMLARAAASIGAQTFEDYCWVVVNDGGDEQEARRIWEQSDVPSDRRRFLSNPRSKGMEAASNQGVDAASSDFVVIHDDDDSWEPTFLEETVGFLQSDEGQLYGGVVTHSTYVSELVRENEIVRLDEKPYQNKLTHIDLDTVIDRNLFPPISFLFRRHILEQIGGFDEGLPVLGDWLFNMEFLLRANIGVLPKPLANYHHRDKPGSTAPEYQNTVVGSLALHQKYTAIVRNDFLRRNIGNSAVTFRLALSGASPGPADSHSSQARHEAQALPMVQTLSRGDGDLSWTISTINAKLAERKLGTLLKYRKLRPLQPNASWSTVLPLLSELELRVPPPRDFDEQAYLTAYPDVAEQVRAGNQKSGFNHFLMHGRHEGRVRASGEFVPAPQAALSAARPDGAASQVGPIFDSLPMTRSSHSADGFDKVLHVAHHEWHGIRQATAYSPGHKLLISAHEAIDVDGKKMIAEEISRLGVERICVQGYSSNADALLLFLRSALGPNVKFYMVSHVNSAQFDHHFEMQVIAKLLSRRRFGVLDGIASVKPNFGDAIEGFWRGTIINYAPNIPMVSGRRSEQVEVYAPLDVGWRKNLYTNLLGASLAANVDLVKTANFPNGLEDIYDLAKLRLVGYLRGRDLLDEMARSSLTLVATLAECQPMTQLESFAVGTPSLTGPLDVAEFADDPLVRLCTTYHLDNPALLAKDIERIVDVVRDNPAEMEGMIASHLASRHGFATRSYADFLEL</sequence>
<evidence type="ECO:0000313" key="3">
    <source>
        <dbReference type="EMBL" id="UUR09498.1"/>
    </source>
</evidence>
<dbReference type="InterPro" id="IPR001173">
    <property type="entry name" value="Glyco_trans_2-like"/>
</dbReference>
<dbReference type="PANTHER" id="PTHR43685:SF2">
    <property type="entry name" value="GLYCOSYLTRANSFERASE 2-LIKE DOMAIN-CONTAINING PROTEIN"/>
    <property type="match status" value="1"/>
</dbReference>
<gene>
    <name evidence="3" type="ORF">M1K48_00080</name>
</gene>
<dbReference type="Proteomes" id="UP000831921">
    <property type="component" value="Chromosome"/>
</dbReference>